<comment type="catalytic activity">
    <reaction evidence="21">
        <text>2 nitric oxide + NADH + 2 O2 = 2 nitrate + NAD(+) + H(+)</text>
        <dbReference type="Rhea" id="RHEA:19469"/>
        <dbReference type="ChEBI" id="CHEBI:15378"/>
        <dbReference type="ChEBI" id="CHEBI:15379"/>
        <dbReference type="ChEBI" id="CHEBI:16480"/>
        <dbReference type="ChEBI" id="CHEBI:17632"/>
        <dbReference type="ChEBI" id="CHEBI:57540"/>
        <dbReference type="ChEBI" id="CHEBI:57945"/>
        <dbReference type="EC" id="1.14.12.17"/>
    </reaction>
</comment>
<dbReference type="AlphaFoldDB" id="A0A4Y6UC51"/>
<dbReference type="PROSITE" id="PS51384">
    <property type="entry name" value="FAD_FR"/>
    <property type="match status" value="1"/>
</dbReference>
<dbReference type="FunFam" id="2.40.30.10:FF:000034">
    <property type="entry name" value="Flavohemoprotein"/>
    <property type="match status" value="1"/>
</dbReference>
<evidence type="ECO:0000256" key="20">
    <source>
        <dbReference type="ARBA" id="ARBA00033187"/>
    </source>
</evidence>
<dbReference type="Pfam" id="PF00970">
    <property type="entry name" value="FAD_binding_6"/>
    <property type="match status" value="1"/>
</dbReference>
<dbReference type="InterPro" id="IPR001433">
    <property type="entry name" value="OxRdtase_FAD/NAD-bd"/>
</dbReference>
<evidence type="ECO:0000259" key="25">
    <source>
        <dbReference type="PROSITE" id="PS51384"/>
    </source>
</evidence>
<dbReference type="InterPro" id="IPR012292">
    <property type="entry name" value="Globin/Proto"/>
</dbReference>
<evidence type="ECO:0000256" key="7">
    <source>
        <dbReference type="ARBA" id="ARBA00022575"/>
    </source>
</evidence>
<dbReference type="PRINTS" id="PR00410">
    <property type="entry name" value="PHEHYDRXLASE"/>
</dbReference>
<keyword evidence="23" id="KW-0813">Transport</keyword>
<keyword evidence="15" id="KW-0408">Iron</keyword>
<keyword evidence="10" id="KW-0285">Flavoprotein</keyword>
<evidence type="ECO:0000313" key="26">
    <source>
        <dbReference type="EMBL" id="QDH13971.1"/>
    </source>
</evidence>
<comment type="similarity">
    <text evidence="3">In the C-terminal section; belongs to the flavoprotein pyridine nucleotide cytochrome reductase family.</text>
</comment>
<dbReference type="Proteomes" id="UP000318709">
    <property type="component" value="Chromosome"/>
</dbReference>
<dbReference type="InterPro" id="IPR009050">
    <property type="entry name" value="Globin-like_sf"/>
</dbReference>
<feature type="domain" description="FAD-binding FR-type" evidence="25">
    <location>
        <begin position="154"/>
        <end position="258"/>
    </location>
</feature>
<evidence type="ECO:0000256" key="3">
    <source>
        <dbReference type="ARBA" id="ARBA00006401"/>
    </source>
</evidence>
<dbReference type="Gene3D" id="1.10.490.10">
    <property type="entry name" value="Globins"/>
    <property type="match status" value="1"/>
</dbReference>
<proteinExistence type="inferred from homology"/>
<dbReference type="Gene3D" id="2.40.30.10">
    <property type="entry name" value="Translation factors"/>
    <property type="match status" value="1"/>
</dbReference>
<dbReference type="SUPFAM" id="SSF52343">
    <property type="entry name" value="Ferredoxin reductase-like, C-terminal NADP-linked domain"/>
    <property type="match status" value="1"/>
</dbReference>
<feature type="domain" description="Globin" evidence="24">
    <location>
        <begin position="4"/>
        <end position="140"/>
    </location>
</feature>
<keyword evidence="27" id="KW-1185">Reference proteome</keyword>
<accession>A0A4Y6UC51</accession>
<comment type="similarity">
    <text evidence="4">Belongs to the globin family. Two-domain flavohemoproteins subfamily.</text>
</comment>
<dbReference type="RefSeq" id="WP_141443679.1">
    <property type="nucleotide sequence ID" value="NZ_CP038231.1"/>
</dbReference>
<keyword evidence="9 23" id="KW-0561">Oxygen transport</keyword>
<dbReference type="PROSITE" id="PS01033">
    <property type="entry name" value="GLOBIN"/>
    <property type="match status" value="1"/>
</dbReference>
<dbReference type="GO" id="GO:0009636">
    <property type="term" value="P:response to toxic substance"/>
    <property type="evidence" value="ECO:0007669"/>
    <property type="project" value="UniProtKB-KW"/>
</dbReference>
<dbReference type="NCBIfam" id="NF009805">
    <property type="entry name" value="PRK13289.1"/>
    <property type="match status" value="1"/>
</dbReference>
<keyword evidence="14 26" id="KW-0560">Oxidoreductase</keyword>
<dbReference type="GO" id="GO:0005344">
    <property type="term" value="F:oxygen carrier activity"/>
    <property type="evidence" value="ECO:0007669"/>
    <property type="project" value="UniProtKB-KW"/>
</dbReference>
<dbReference type="OrthoDB" id="9786134at2"/>
<dbReference type="CDD" id="cd08922">
    <property type="entry name" value="FHb-globin"/>
    <property type="match status" value="1"/>
</dbReference>
<dbReference type="InterPro" id="IPR017938">
    <property type="entry name" value="Riboflavin_synthase-like_b-brl"/>
</dbReference>
<sequence>MPQPLSPETIAIVKACVPALEARGLEITQEMYKRLLANPEIRDLFNMSHQKDGEQQKALAYAVLAYAKHIDNPAPLHRMIERIAEKHVGLNILPEHYPYVGKALLGAIAHVLGDSATPEVMEAWKQAYWFLADVLIGREHQIYDEHAHQPGGWTGWRRFKVAKRHHEAADIESFRLEPVDGKPVMLHKPGQYLSFKLDVPGHGSQRRNYTISSAPAADHYRLTIKRQPQGVVSNWFDSHMHEGDEIDVSAPAGDFQLPAQHDKPLFFISGGVGLTPMIAMLETLDREGAQKTPVRYMHSTHSPESEAFGDYIRKLAAEGRVKADMFYTRAKPPAASAGVTNHEGRMTTLWLRGQIDPNATYYLCGPTDFLVDMVQTLKDAGLPQAQVNFEMFGSASNPYLALDADA</sequence>
<dbReference type="Gene3D" id="3.40.50.80">
    <property type="entry name" value="Nucleotide-binding domain of ferredoxin-NADP reductase (FNR) module"/>
    <property type="match status" value="1"/>
</dbReference>
<evidence type="ECO:0000256" key="6">
    <source>
        <dbReference type="ARBA" id="ARBA00014637"/>
    </source>
</evidence>
<evidence type="ECO:0000256" key="5">
    <source>
        <dbReference type="ARBA" id="ARBA00012229"/>
    </source>
</evidence>
<evidence type="ECO:0000256" key="2">
    <source>
        <dbReference type="ARBA" id="ARBA00001974"/>
    </source>
</evidence>
<dbReference type="KEGG" id="swf:E3E12_07035"/>
<evidence type="ECO:0000256" key="9">
    <source>
        <dbReference type="ARBA" id="ARBA00022621"/>
    </source>
</evidence>
<keyword evidence="12" id="KW-0274">FAD</keyword>
<dbReference type="InterPro" id="IPR039261">
    <property type="entry name" value="FNR_nucleotide-bd"/>
</dbReference>
<dbReference type="PANTHER" id="PTHR43396:SF3">
    <property type="entry name" value="FLAVOHEMOPROTEIN"/>
    <property type="match status" value="1"/>
</dbReference>
<dbReference type="GO" id="GO:0008941">
    <property type="term" value="F:nitric oxide dioxygenase NAD(P)H activity"/>
    <property type="evidence" value="ECO:0007669"/>
    <property type="project" value="UniProtKB-EC"/>
</dbReference>
<dbReference type="SUPFAM" id="SSF63380">
    <property type="entry name" value="Riboflavin synthase domain-like"/>
    <property type="match status" value="1"/>
</dbReference>
<evidence type="ECO:0000256" key="21">
    <source>
        <dbReference type="ARBA" id="ARBA00048649"/>
    </source>
</evidence>
<evidence type="ECO:0000256" key="8">
    <source>
        <dbReference type="ARBA" id="ARBA00022617"/>
    </source>
</evidence>
<evidence type="ECO:0000313" key="27">
    <source>
        <dbReference type="Proteomes" id="UP000318709"/>
    </source>
</evidence>
<evidence type="ECO:0000256" key="17">
    <source>
        <dbReference type="ARBA" id="ARBA00025094"/>
    </source>
</evidence>
<protein>
    <recommendedName>
        <fullName evidence="6">Flavohemoprotein</fullName>
        <ecNumber evidence="5">1.14.12.17</ecNumber>
    </recommendedName>
    <alternativeName>
        <fullName evidence="19">Flavohemoglobin</fullName>
    </alternativeName>
    <alternativeName>
        <fullName evidence="18">Hemoglobin-like protein</fullName>
    </alternativeName>
    <alternativeName>
        <fullName evidence="20">Nitric oxide dioxygenase</fullName>
    </alternativeName>
</protein>
<evidence type="ECO:0000256" key="16">
    <source>
        <dbReference type="ARBA" id="ARBA00023027"/>
    </source>
</evidence>
<evidence type="ECO:0000256" key="19">
    <source>
        <dbReference type="ARBA" id="ARBA00030929"/>
    </source>
</evidence>
<dbReference type="PANTHER" id="PTHR43396">
    <property type="entry name" value="FLAVOHEMOPROTEIN"/>
    <property type="match status" value="1"/>
</dbReference>
<comment type="cofactor">
    <cofactor evidence="1">
        <name>heme b</name>
        <dbReference type="ChEBI" id="CHEBI:60344"/>
    </cofactor>
</comment>
<dbReference type="GO" id="GO:0019825">
    <property type="term" value="F:oxygen binding"/>
    <property type="evidence" value="ECO:0007669"/>
    <property type="project" value="InterPro"/>
</dbReference>
<dbReference type="EMBL" id="CP038231">
    <property type="protein sequence ID" value="QDH13971.1"/>
    <property type="molecule type" value="Genomic_DNA"/>
</dbReference>
<dbReference type="InterPro" id="IPR008333">
    <property type="entry name" value="Cbr1-like_FAD-bd_dom"/>
</dbReference>
<dbReference type="Pfam" id="PF00175">
    <property type="entry name" value="NAD_binding_1"/>
    <property type="match status" value="1"/>
</dbReference>
<organism evidence="26 27">
    <name type="scientific">Formicincola oecophyllae</name>
    <dbReference type="NCBI Taxonomy" id="2558361"/>
    <lineage>
        <taxon>Bacteria</taxon>
        <taxon>Pseudomonadati</taxon>
        <taxon>Pseudomonadota</taxon>
        <taxon>Alphaproteobacteria</taxon>
        <taxon>Acetobacterales</taxon>
        <taxon>Acetobacteraceae</taxon>
        <taxon>Formicincola</taxon>
    </lineage>
</organism>
<dbReference type="Pfam" id="PF00042">
    <property type="entry name" value="Globin"/>
    <property type="match status" value="1"/>
</dbReference>
<evidence type="ECO:0000256" key="11">
    <source>
        <dbReference type="ARBA" id="ARBA00022723"/>
    </source>
</evidence>
<dbReference type="SUPFAM" id="SSF46458">
    <property type="entry name" value="Globin-like"/>
    <property type="match status" value="1"/>
</dbReference>
<comment type="cofactor">
    <cofactor evidence="2">
        <name>FAD</name>
        <dbReference type="ChEBI" id="CHEBI:57692"/>
    </cofactor>
</comment>
<evidence type="ECO:0000256" key="23">
    <source>
        <dbReference type="RuleBase" id="RU000356"/>
    </source>
</evidence>
<dbReference type="GO" id="GO:0020037">
    <property type="term" value="F:heme binding"/>
    <property type="evidence" value="ECO:0007669"/>
    <property type="project" value="InterPro"/>
</dbReference>
<dbReference type="GO" id="GO:0071949">
    <property type="term" value="F:FAD binding"/>
    <property type="evidence" value="ECO:0007669"/>
    <property type="project" value="TreeGrafter"/>
</dbReference>
<dbReference type="CDD" id="cd06184">
    <property type="entry name" value="flavohem_like_fad_nad_binding"/>
    <property type="match status" value="1"/>
</dbReference>
<evidence type="ECO:0000259" key="24">
    <source>
        <dbReference type="PROSITE" id="PS01033"/>
    </source>
</evidence>
<dbReference type="FunFam" id="1.10.490.10:FF:000003">
    <property type="entry name" value="Flavohemoprotein"/>
    <property type="match status" value="1"/>
</dbReference>
<evidence type="ECO:0000256" key="12">
    <source>
        <dbReference type="ARBA" id="ARBA00022827"/>
    </source>
</evidence>
<evidence type="ECO:0000256" key="22">
    <source>
        <dbReference type="ARBA" id="ARBA00049433"/>
    </source>
</evidence>
<dbReference type="EC" id="1.14.12.17" evidence="5"/>
<name>A0A4Y6UC51_9PROT</name>
<keyword evidence="13" id="KW-0521">NADP</keyword>
<evidence type="ECO:0000256" key="15">
    <source>
        <dbReference type="ARBA" id="ARBA00023004"/>
    </source>
</evidence>
<evidence type="ECO:0000256" key="18">
    <source>
        <dbReference type="ARBA" id="ARBA00030024"/>
    </source>
</evidence>
<comment type="catalytic activity">
    <reaction evidence="22">
        <text>2 nitric oxide + NADPH + 2 O2 = 2 nitrate + NADP(+) + H(+)</text>
        <dbReference type="Rhea" id="RHEA:19465"/>
        <dbReference type="ChEBI" id="CHEBI:15378"/>
        <dbReference type="ChEBI" id="CHEBI:15379"/>
        <dbReference type="ChEBI" id="CHEBI:16480"/>
        <dbReference type="ChEBI" id="CHEBI:17632"/>
        <dbReference type="ChEBI" id="CHEBI:57783"/>
        <dbReference type="ChEBI" id="CHEBI:58349"/>
        <dbReference type="EC" id="1.14.12.17"/>
    </reaction>
</comment>
<dbReference type="InterPro" id="IPR017927">
    <property type="entry name" value="FAD-bd_FR_type"/>
</dbReference>
<reference evidence="26 27" key="1">
    <citation type="submission" date="2019-03" db="EMBL/GenBank/DDBJ databases">
        <title>The complete genome sequence of Swingsia_sp. F3b2 LMG30590(T).</title>
        <authorList>
            <person name="Chua K.-O."/>
            <person name="Chan K.-G."/>
            <person name="See-Too W.-S."/>
        </authorList>
    </citation>
    <scope>NUCLEOTIDE SEQUENCE [LARGE SCALE GENOMIC DNA]</scope>
    <source>
        <strain evidence="26 27">F3b2</strain>
    </source>
</reference>
<dbReference type="GO" id="GO:0071500">
    <property type="term" value="P:cellular response to nitrosative stress"/>
    <property type="evidence" value="ECO:0007669"/>
    <property type="project" value="TreeGrafter"/>
</dbReference>
<evidence type="ECO:0000256" key="10">
    <source>
        <dbReference type="ARBA" id="ARBA00022630"/>
    </source>
</evidence>
<evidence type="ECO:0000256" key="1">
    <source>
        <dbReference type="ARBA" id="ARBA00001970"/>
    </source>
</evidence>
<dbReference type="GO" id="GO:0046210">
    <property type="term" value="P:nitric oxide catabolic process"/>
    <property type="evidence" value="ECO:0007669"/>
    <property type="project" value="TreeGrafter"/>
</dbReference>
<evidence type="ECO:0000256" key="14">
    <source>
        <dbReference type="ARBA" id="ARBA00023002"/>
    </source>
</evidence>
<dbReference type="GO" id="GO:0046872">
    <property type="term" value="F:metal ion binding"/>
    <property type="evidence" value="ECO:0007669"/>
    <property type="project" value="UniProtKB-KW"/>
</dbReference>
<keyword evidence="16" id="KW-0520">NAD</keyword>
<keyword evidence="11" id="KW-0479">Metal-binding</keyword>
<keyword evidence="7" id="KW-0216">Detoxification</keyword>
<dbReference type="InterPro" id="IPR000971">
    <property type="entry name" value="Globin"/>
</dbReference>
<gene>
    <name evidence="26" type="primary">hmpA</name>
    <name evidence="26" type="ORF">E3E12_07035</name>
</gene>
<evidence type="ECO:0000256" key="4">
    <source>
        <dbReference type="ARBA" id="ARBA00008414"/>
    </source>
</evidence>
<keyword evidence="8 23" id="KW-0349">Heme</keyword>
<comment type="function">
    <text evidence="17">Is involved in NO detoxification in an aerobic process, termed nitric oxide dioxygenase (NOD) reaction that utilizes O(2) and NAD(P)H to convert NO to nitrate, which protects the bacterium from various noxious nitrogen compounds. Therefore, plays a central role in the inducible response to nitrosative stress.</text>
</comment>
<evidence type="ECO:0000256" key="13">
    <source>
        <dbReference type="ARBA" id="ARBA00022857"/>
    </source>
</evidence>